<accession>U4L1U5</accession>
<proteinExistence type="predicted"/>
<name>U4L1U5_PYROM</name>
<dbReference type="Proteomes" id="UP000018144">
    <property type="component" value="Unassembled WGS sequence"/>
</dbReference>
<sequence>MRFACHIWIQLLKEQFRADMRCGRNIGRSRTRPKVDRYRTSILQKSLVALRPHTLVKRVVVLCTTNRCRKCTYPLHSVWYIGYI</sequence>
<reference evidence="1 2" key="1">
    <citation type="journal article" date="2013" name="PLoS Genet.">
        <title>The genome and development-dependent transcriptomes of Pyronema confluens: a window into fungal evolution.</title>
        <authorList>
            <person name="Traeger S."/>
            <person name="Altegoer F."/>
            <person name="Freitag M."/>
            <person name="Gabaldon T."/>
            <person name="Kempken F."/>
            <person name="Kumar A."/>
            <person name="Marcet-Houben M."/>
            <person name="Poggeler S."/>
            <person name="Stajich J.E."/>
            <person name="Nowrousian M."/>
        </authorList>
    </citation>
    <scope>NUCLEOTIDE SEQUENCE [LARGE SCALE GENOMIC DNA]</scope>
    <source>
        <strain evidence="2">CBS 100304</strain>
        <tissue evidence="1">Vegetative mycelium</tissue>
    </source>
</reference>
<dbReference type="AlphaFoldDB" id="U4L1U5"/>
<dbReference type="EMBL" id="HF935283">
    <property type="protein sequence ID" value="CCX06213.1"/>
    <property type="molecule type" value="Genomic_DNA"/>
</dbReference>
<protein>
    <submittedName>
        <fullName evidence="1">Uncharacterized protein</fullName>
    </submittedName>
</protein>
<keyword evidence="2" id="KW-1185">Reference proteome</keyword>
<organism evidence="1 2">
    <name type="scientific">Pyronema omphalodes (strain CBS 100304)</name>
    <name type="common">Pyronema confluens</name>
    <dbReference type="NCBI Taxonomy" id="1076935"/>
    <lineage>
        <taxon>Eukaryota</taxon>
        <taxon>Fungi</taxon>
        <taxon>Dikarya</taxon>
        <taxon>Ascomycota</taxon>
        <taxon>Pezizomycotina</taxon>
        <taxon>Pezizomycetes</taxon>
        <taxon>Pezizales</taxon>
        <taxon>Pyronemataceae</taxon>
        <taxon>Pyronema</taxon>
    </lineage>
</organism>
<evidence type="ECO:0000313" key="1">
    <source>
        <dbReference type="EMBL" id="CCX06213.1"/>
    </source>
</evidence>
<evidence type="ECO:0000313" key="2">
    <source>
        <dbReference type="Proteomes" id="UP000018144"/>
    </source>
</evidence>
<gene>
    <name evidence="1" type="ORF">PCON_05800</name>
</gene>